<reference evidence="2 3" key="1">
    <citation type="submission" date="2017-11" db="EMBL/GenBank/DDBJ databases">
        <title>Genomic Encyclopedia of Archaeal and Bacterial Type Strains, Phase II (KMG-II): From Individual Species to Whole Genera.</title>
        <authorList>
            <person name="Goeker M."/>
        </authorList>
    </citation>
    <scope>NUCLEOTIDE SEQUENCE [LARGE SCALE GENOMIC DNA]</scope>
    <source>
        <strain evidence="2 3">DSM 11115</strain>
    </source>
</reference>
<dbReference type="PANTHER" id="PTHR18640">
    <property type="entry name" value="SOLUTE CARRIER FAMILY 10 MEMBER 7"/>
    <property type="match status" value="1"/>
</dbReference>
<dbReference type="PANTHER" id="PTHR18640:SF5">
    <property type="entry name" value="SODIUM_BILE ACID COTRANSPORTER 7"/>
    <property type="match status" value="1"/>
</dbReference>
<dbReference type="GO" id="GO:0005886">
    <property type="term" value="C:plasma membrane"/>
    <property type="evidence" value="ECO:0007669"/>
    <property type="project" value="TreeGrafter"/>
</dbReference>
<proteinExistence type="predicted"/>
<evidence type="ECO:0000313" key="3">
    <source>
        <dbReference type="Proteomes" id="UP000228535"/>
    </source>
</evidence>
<feature type="transmembrane region" description="Helical" evidence="1">
    <location>
        <begin position="190"/>
        <end position="209"/>
    </location>
</feature>
<dbReference type="PIRSF" id="PIRSF026166">
    <property type="entry name" value="UCP026166"/>
    <property type="match status" value="1"/>
</dbReference>
<feature type="transmembrane region" description="Helical" evidence="1">
    <location>
        <begin position="151"/>
        <end position="170"/>
    </location>
</feature>
<dbReference type="Proteomes" id="UP000228535">
    <property type="component" value="Unassembled WGS sequence"/>
</dbReference>
<keyword evidence="3" id="KW-1185">Reference proteome</keyword>
<evidence type="ECO:0000256" key="1">
    <source>
        <dbReference type="SAM" id="Phobius"/>
    </source>
</evidence>
<organism evidence="2 3">
    <name type="scientific">Hymenobacter chitinivorans DSM 11115</name>
    <dbReference type="NCBI Taxonomy" id="1121954"/>
    <lineage>
        <taxon>Bacteria</taxon>
        <taxon>Pseudomonadati</taxon>
        <taxon>Bacteroidota</taxon>
        <taxon>Cytophagia</taxon>
        <taxon>Cytophagales</taxon>
        <taxon>Hymenobacteraceae</taxon>
        <taxon>Hymenobacter</taxon>
    </lineage>
</organism>
<name>A0A2M9BSB2_9BACT</name>
<dbReference type="EMBL" id="PGFA01000001">
    <property type="protein sequence ID" value="PJJ60849.1"/>
    <property type="molecule type" value="Genomic_DNA"/>
</dbReference>
<feature type="transmembrane region" description="Helical" evidence="1">
    <location>
        <begin position="120"/>
        <end position="144"/>
    </location>
</feature>
<accession>A0A2M9BSB2</accession>
<feature type="transmembrane region" description="Helical" evidence="1">
    <location>
        <begin position="89"/>
        <end position="108"/>
    </location>
</feature>
<gene>
    <name evidence="2" type="ORF">CLV45_2283</name>
</gene>
<feature type="transmembrane region" description="Helical" evidence="1">
    <location>
        <begin position="56"/>
        <end position="77"/>
    </location>
</feature>
<feature type="transmembrane region" description="Helical" evidence="1">
    <location>
        <begin position="252"/>
        <end position="274"/>
    </location>
</feature>
<dbReference type="Gene3D" id="1.20.1530.20">
    <property type="match status" value="1"/>
</dbReference>
<dbReference type="RefSeq" id="WP_100336475.1">
    <property type="nucleotide sequence ID" value="NZ_PGFA01000001.1"/>
</dbReference>
<sequence>MSSSNSTTSTPSAAAPPAPGLLARLGLDWFLGALLLAVGAAYLAPGIGSKSSPVPWSALTTGGVAVIFFFYGLRLSADKLKAGMRNWRLHLVTQSATFVLFPLLALAVRPLFTGPKGEALWASIFFLTTLPSTVSTSVVMVSIAQGNLPAAIFNASISSLLGILLTPVWVNMVLHTGAAQVGLGGMVASLGGQVVAPVALGILLNARFGAWAEAHKQQLRVFDQLIILVLVYTSFCESFAENLFRDYRATDILALAAGMVALFLLIFGLITGVSRLLGFSDEDRITAVFCGSKKSLVHGTVLAKVLFAHSIALGTLLLPLMLYHALQIILASVIAQATGRRMKAQEPAAPVAVPR</sequence>
<keyword evidence="1" id="KW-0812">Transmembrane</keyword>
<feature type="transmembrane region" description="Helical" evidence="1">
    <location>
        <begin position="21"/>
        <end position="44"/>
    </location>
</feature>
<dbReference type="Pfam" id="PF13593">
    <property type="entry name" value="SBF_like"/>
    <property type="match status" value="1"/>
</dbReference>
<keyword evidence="1" id="KW-1133">Transmembrane helix</keyword>
<evidence type="ECO:0000313" key="2">
    <source>
        <dbReference type="EMBL" id="PJJ60849.1"/>
    </source>
</evidence>
<keyword evidence="1" id="KW-0472">Membrane</keyword>
<protein>
    <submittedName>
        <fullName evidence="2">Sodium/bile acid cotransporter 7</fullName>
    </submittedName>
</protein>
<dbReference type="OrthoDB" id="9792271at2"/>
<dbReference type="InterPro" id="IPR038770">
    <property type="entry name" value="Na+/solute_symporter_sf"/>
</dbReference>
<dbReference type="AlphaFoldDB" id="A0A2M9BSB2"/>
<dbReference type="InterPro" id="IPR016833">
    <property type="entry name" value="Put_Na-Bile_cotransptr"/>
</dbReference>
<feature type="transmembrane region" description="Helical" evidence="1">
    <location>
        <begin position="320"/>
        <end position="338"/>
    </location>
</feature>
<comment type="caution">
    <text evidence="2">The sequence shown here is derived from an EMBL/GenBank/DDBJ whole genome shotgun (WGS) entry which is preliminary data.</text>
</comment>